<proteinExistence type="predicted"/>
<dbReference type="STRING" id="1497020.DO97_20300"/>
<comment type="caution">
    <text evidence="1">The sequence shown here is derived from an EMBL/GenBank/DDBJ whole genome shotgun (WGS) entry which is preliminary data.</text>
</comment>
<evidence type="ECO:0000313" key="1">
    <source>
        <dbReference type="EMBL" id="KGF73421.1"/>
    </source>
</evidence>
<dbReference type="SUPFAM" id="SSF52833">
    <property type="entry name" value="Thioredoxin-like"/>
    <property type="match status" value="1"/>
</dbReference>
<dbReference type="Gene3D" id="3.40.30.10">
    <property type="entry name" value="Glutaredoxin"/>
    <property type="match status" value="1"/>
</dbReference>
<gene>
    <name evidence="1" type="ORF">DO97_20300</name>
</gene>
<dbReference type="Pfam" id="PF01257">
    <property type="entry name" value="2Fe-2S_thioredx"/>
    <property type="match status" value="1"/>
</dbReference>
<organism evidence="1 2">
    <name type="scientific">Neosynechococcus sphagnicola sy1</name>
    <dbReference type="NCBI Taxonomy" id="1497020"/>
    <lineage>
        <taxon>Bacteria</taxon>
        <taxon>Bacillati</taxon>
        <taxon>Cyanobacteriota</taxon>
        <taxon>Cyanophyceae</taxon>
        <taxon>Neosynechococcales</taxon>
        <taxon>Neosynechococcaceae</taxon>
        <taxon>Neosynechococcus</taxon>
    </lineage>
</organism>
<name>A0A098TMC8_9CYAN</name>
<evidence type="ECO:0000313" key="2">
    <source>
        <dbReference type="Proteomes" id="UP000030170"/>
    </source>
</evidence>
<keyword evidence="2" id="KW-1185">Reference proteome</keyword>
<protein>
    <recommendedName>
        <fullName evidence="3">(Fe-S)-binding protein</fullName>
    </recommendedName>
</protein>
<accession>A0A098TMC8</accession>
<dbReference type="Proteomes" id="UP000030170">
    <property type="component" value="Unassembled WGS sequence"/>
</dbReference>
<dbReference type="RefSeq" id="WP_052128401.1">
    <property type="nucleotide sequence ID" value="NZ_JJML01000008.1"/>
</dbReference>
<dbReference type="EMBL" id="JJML01000008">
    <property type="protein sequence ID" value="KGF73421.1"/>
    <property type="molecule type" value="Genomic_DNA"/>
</dbReference>
<sequence length="194" mass="20828">MGQSRQLNGYPPSPFTLEGRFLNFGLEDGFKLKWLWLATAEGEHCIKLSKAARASFKGTLRPGDWVRISGSQTHASDTGVPKLKADLIMPATPSPVTPPVEVGVAPVKGKATVLVCQKSDCAKRGSLTVCAALASALKAQGLESQVTIKATGCMKDCKLGPNLVFMPGKAHYHRARPEEMPALVEKYFPVVQPV</sequence>
<reference evidence="1 2" key="1">
    <citation type="journal article" date="2014" name="Mol. Ecol.">
        <title>Evolution of Synechococcus.</title>
        <authorList>
            <person name="Dvorak P."/>
            <person name="Casamatta D."/>
            <person name="Hasler P."/>
            <person name="Poulickova A."/>
            <person name="Ondrej V."/>
            <person name="Sanges R."/>
        </authorList>
    </citation>
    <scope>NUCLEOTIDE SEQUENCE [LARGE SCALE GENOMIC DNA]</scope>
    <source>
        <strain evidence="1 2">CAUP A 1101</strain>
    </source>
</reference>
<evidence type="ECO:0008006" key="3">
    <source>
        <dbReference type="Google" id="ProtNLM"/>
    </source>
</evidence>
<dbReference type="InterPro" id="IPR036249">
    <property type="entry name" value="Thioredoxin-like_sf"/>
</dbReference>
<dbReference type="OrthoDB" id="465045at2"/>
<dbReference type="AlphaFoldDB" id="A0A098TMC8"/>
<dbReference type="CDD" id="cd02980">
    <property type="entry name" value="TRX_Fd_family"/>
    <property type="match status" value="1"/>
</dbReference>